<keyword evidence="4" id="KW-0813">Transport</keyword>
<evidence type="ECO:0000313" key="6">
    <source>
        <dbReference type="Proteomes" id="UP000566819"/>
    </source>
</evidence>
<dbReference type="GO" id="GO:0005643">
    <property type="term" value="C:nuclear pore"/>
    <property type="evidence" value="ECO:0007669"/>
    <property type="project" value="UniProtKB-SubCell"/>
</dbReference>
<comment type="subcellular location">
    <subcellularLocation>
        <location evidence="1">Nucleus envelope</location>
    </subcellularLocation>
    <subcellularLocation>
        <location evidence="4">Nucleus</location>
        <location evidence="4">Nuclear pore complex</location>
    </subcellularLocation>
</comment>
<comment type="similarity">
    <text evidence="2 4">Belongs to the nucleoporin interacting component (NIC) family.</text>
</comment>
<organism evidence="5 6">
    <name type="scientific">Cudoniella acicularis</name>
    <dbReference type="NCBI Taxonomy" id="354080"/>
    <lineage>
        <taxon>Eukaryota</taxon>
        <taxon>Fungi</taxon>
        <taxon>Dikarya</taxon>
        <taxon>Ascomycota</taxon>
        <taxon>Pezizomycotina</taxon>
        <taxon>Leotiomycetes</taxon>
        <taxon>Helotiales</taxon>
        <taxon>Tricladiaceae</taxon>
        <taxon>Cudoniella</taxon>
    </lineage>
</organism>
<dbReference type="AlphaFoldDB" id="A0A8H4R768"/>
<keyword evidence="4" id="KW-0509">mRNA transport</keyword>
<dbReference type="InterPro" id="IPR007231">
    <property type="entry name" value="Nucleoporin_int_Nup93/Nic96"/>
</dbReference>
<keyword evidence="4" id="KW-0906">Nuclear pore complex</keyword>
<dbReference type="GO" id="GO:0016973">
    <property type="term" value="P:poly(A)+ mRNA export from nucleus"/>
    <property type="evidence" value="ECO:0007669"/>
    <property type="project" value="TreeGrafter"/>
</dbReference>
<keyword evidence="4" id="KW-0472">Membrane</keyword>
<evidence type="ECO:0000256" key="4">
    <source>
        <dbReference type="RuleBase" id="RU364035"/>
    </source>
</evidence>
<dbReference type="GO" id="GO:0006606">
    <property type="term" value="P:protein import into nucleus"/>
    <property type="evidence" value="ECO:0007669"/>
    <property type="project" value="TreeGrafter"/>
</dbReference>
<evidence type="ECO:0000256" key="2">
    <source>
        <dbReference type="ARBA" id="ARBA00010186"/>
    </source>
</evidence>
<dbReference type="Pfam" id="PF04097">
    <property type="entry name" value="Nic96"/>
    <property type="match status" value="1"/>
</dbReference>
<accession>A0A8H4R768</accession>
<keyword evidence="4" id="KW-0811">Translocation</keyword>
<dbReference type="OrthoDB" id="1918363at2759"/>
<proteinExistence type="inferred from homology"/>
<dbReference type="Proteomes" id="UP000566819">
    <property type="component" value="Unassembled WGS sequence"/>
</dbReference>
<gene>
    <name evidence="5" type="ORF">G7Y89_g13479</name>
</gene>
<comment type="caution">
    <text evidence="5">The sequence shown here is derived from an EMBL/GenBank/DDBJ whole genome shotgun (WGS) entry which is preliminary data.</text>
</comment>
<evidence type="ECO:0000256" key="1">
    <source>
        <dbReference type="ARBA" id="ARBA00004259"/>
    </source>
</evidence>
<dbReference type="EMBL" id="JAAMPI010001579">
    <property type="protein sequence ID" value="KAF4624695.1"/>
    <property type="molecule type" value="Genomic_DNA"/>
</dbReference>
<keyword evidence="3 4" id="KW-0539">Nucleus</keyword>
<protein>
    <recommendedName>
        <fullName evidence="4">Nuclear pore protein</fullName>
    </recommendedName>
</protein>
<keyword evidence="6" id="KW-1185">Reference proteome</keyword>
<sequence>MTNIPQVIRGLDIIPLGTNGDASLILNYASKFSALPQPVVFNVPNLILWSITCSNKQRAALSSSQFGGNEGTQQMMIAQMTQINMDLTPYTSQMRYRFPAHLHEALARAQSE</sequence>
<name>A0A8H4R768_9HELO</name>
<dbReference type="PANTHER" id="PTHR11225">
    <property type="entry name" value="NUCLEAR PORE COMPLEX PROTEIN NUP93 NUCLEOPORIN NUP93 DEAD EYE PROTEIN"/>
    <property type="match status" value="1"/>
</dbReference>
<evidence type="ECO:0000256" key="3">
    <source>
        <dbReference type="ARBA" id="ARBA00023242"/>
    </source>
</evidence>
<keyword evidence="4" id="KW-0653">Protein transport</keyword>
<dbReference type="PANTHER" id="PTHR11225:SF4">
    <property type="entry name" value="NUCLEAR PORE COMPLEX PROTEIN NUP93"/>
    <property type="match status" value="1"/>
</dbReference>
<reference evidence="5 6" key="1">
    <citation type="submission" date="2020-03" db="EMBL/GenBank/DDBJ databases">
        <title>Draft Genome Sequence of Cudoniella acicularis.</title>
        <authorList>
            <person name="Buettner E."/>
            <person name="Kellner H."/>
        </authorList>
    </citation>
    <scope>NUCLEOTIDE SEQUENCE [LARGE SCALE GENOMIC DNA]</scope>
    <source>
        <strain evidence="5 6">DSM 108380</strain>
    </source>
</reference>
<dbReference type="GO" id="GO:0017056">
    <property type="term" value="F:structural constituent of nuclear pore"/>
    <property type="evidence" value="ECO:0007669"/>
    <property type="project" value="InterPro"/>
</dbReference>
<evidence type="ECO:0000313" key="5">
    <source>
        <dbReference type="EMBL" id="KAF4624695.1"/>
    </source>
</evidence>